<sequence length="138" mass="15987">MRRTDVSTSKADDAWKDWHYPALQTQKRRAPDDWTADFAQAVKRPASAALRFPRQFEVVERPNFASILESGVWDNDLMDRVLETIVRLGKYSSHQSGIMRHSDALVRTAHDLTLRSWSPRHRKRTNAALRMDGPVTMR</sequence>
<comment type="caution">
    <text evidence="1">The sequence shown here is derived from an EMBL/GenBank/DDBJ whole genome shotgun (WGS) entry which is preliminary data.</text>
</comment>
<protein>
    <submittedName>
        <fullName evidence="1">Uncharacterized protein</fullName>
    </submittedName>
</protein>
<name>A0A840S1A3_9BURK</name>
<dbReference type="Proteomes" id="UP000571084">
    <property type="component" value="Unassembled WGS sequence"/>
</dbReference>
<gene>
    <name evidence="1" type="ORF">HNR39_004345</name>
</gene>
<organism evidence="1 2">
    <name type="scientific">Glaciimonas immobilis</name>
    <dbReference type="NCBI Taxonomy" id="728004"/>
    <lineage>
        <taxon>Bacteria</taxon>
        <taxon>Pseudomonadati</taxon>
        <taxon>Pseudomonadota</taxon>
        <taxon>Betaproteobacteria</taxon>
        <taxon>Burkholderiales</taxon>
        <taxon>Oxalobacteraceae</taxon>
        <taxon>Glaciimonas</taxon>
    </lineage>
</organism>
<evidence type="ECO:0000313" key="2">
    <source>
        <dbReference type="Proteomes" id="UP000571084"/>
    </source>
</evidence>
<dbReference type="AlphaFoldDB" id="A0A840S1A3"/>
<keyword evidence="2" id="KW-1185">Reference proteome</keyword>
<dbReference type="EMBL" id="JACHHQ010000015">
    <property type="protein sequence ID" value="MBB5202481.1"/>
    <property type="molecule type" value="Genomic_DNA"/>
</dbReference>
<reference evidence="1 2" key="1">
    <citation type="submission" date="2020-08" db="EMBL/GenBank/DDBJ databases">
        <title>Genomic Encyclopedia of Type Strains, Phase IV (KMG-IV): sequencing the most valuable type-strain genomes for metagenomic binning, comparative biology and taxonomic classification.</title>
        <authorList>
            <person name="Goeker M."/>
        </authorList>
    </citation>
    <scope>NUCLEOTIDE SEQUENCE [LARGE SCALE GENOMIC DNA]</scope>
    <source>
        <strain evidence="1 2">DSM 23240</strain>
    </source>
</reference>
<dbReference type="RefSeq" id="WP_168057382.1">
    <property type="nucleotide sequence ID" value="NZ_JAAOZT010000018.1"/>
</dbReference>
<evidence type="ECO:0000313" key="1">
    <source>
        <dbReference type="EMBL" id="MBB5202481.1"/>
    </source>
</evidence>
<proteinExistence type="predicted"/>
<accession>A0A840S1A3</accession>